<dbReference type="EMBL" id="QGKV02000759">
    <property type="protein sequence ID" value="KAF3566721.1"/>
    <property type="molecule type" value="Genomic_DNA"/>
</dbReference>
<organism evidence="1 2">
    <name type="scientific">Brassica cretica</name>
    <name type="common">Mustard</name>
    <dbReference type="NCBI Taxonomy" id="69181"/>
    <lineage>
        <taxon>Eukaryota</taxon>
        <taxon>Viridiplantae</taxon>
        <taxon>Streptophyta</taxon>
        <taxon>Embryophyta</taxon>
        <taxon>Tracheophyta</taxon>
        <taxon>Spermatophyta</taxon>
        <taxon>Magnoliopsida</taxon>
        <taxon>eudicotyledons</taxon>
        <taxon>Gunneridae</taxon>
        <taxon>Pentapetalae</taxon>
        <taxon>rosids</taxon>
        <taxon>malvids</taxon>
        <taxon>Brassicales</taxon>
        <taxon>Brassicaceae</taxon>
        <taxon>Brassiceae</taxon>
        <taxon>Brassica</taxon>
    </lineage>
</organism>
<proteinExistence type="predicted"/>
<keyword evidence="2" id="KW-1185">Reference proteome</keyword>
<evidence type="ECO:0000313" key="1">
    <source>
        <dbReference type="EMBL" id="KAF3566721.1"/>
    </source>
</evidence>
<accession>A0ABQ7D3B7</accession>
<reference evidence="1 2" key="1">
    <citation type="journal article" date="2020" name="BMC Genomics">
        <title>Intraspecific diversification of the crop wild relative Brassica cretica Lam. using demographic model selection.</title>
        <authorList>
            <person name="Kioukis A."/>
            <person name="Michalopoulou V.A."/>
            <person name="Briers L."/>
            <person name="Pirintsos S."/>
            <person name="Studholme D.J."/>
            <person name="Pavlidis P."/>
            <person name="Sarris P.F."/>
        </authorList>
    </citation>
    <scope>NUCLEOTIDE SEQUENCE [LARGE SCALE GENOMIC DNA]</scope>
    <source>
        <strain evidence="2">cv. PFS-1207/04</strain>
    </source>
</reference>
<evidence type="ECO:0000313" key="2">
    <source>
        <dbReference type="Proteomes" id="UP000266723"/>
    </source>
</evidence>
<comment type="caution">
    <text evidence="1">The sequence shown here is derived from an EMBL/GenBank/DDBJ whole genome shotgun (WGS) entry which is preliminary data.</text>
</comment>
<protein>
    <submittedName>
        <fullName evidence="1">Uncharacterized protein</fullName>
    </submittedName>
</protein>
<gene>
    <name evidence="1" type="ORF">DY000_02016399</name>
</gene>
<sequence length="138" mass="15883">MVSGDDGCCVYGEKKRFYHLWHRCYPSSEVVLPLYLFSHFCELAHPFREWLDPSVLLRQLLFMSPPKSGLEALEILGLGFLVQTRTSVGWFLYFLQNLKFLRIDFVSTAARVVQRVCVACVRLHILGQLFSEAPMALP</sequence>
<dbReference type="Proteomes" id="UP000266723">
    <property type="component" value="Unassembled WGS sequence"/>
</dbReference>
<name>A0ABQ7D3B7_BRACR</name>